<proteinExistence type="predicted"/>
<gene>
    <name evidence="1" type="ORF">HSBAA_57250</name>
</gene>
<dbReference type="KEGG" id="hsr:HSBAA_57250"/>
<evidence type="ECO:0000313" key="2">
    <source>
        <dbReference type="Proteomes" id="UP000320231"/>
    </source>
</evidence>
<evidence type="ECO:0000313" key="1">
    <source>
        <dbReference type="EMBL" id="BBI64419.1"/>
    </source>
</evidence>
<dbReference type="AlphaFoldDB" id="A0A455UJK5"/>
<sequence>MFCENRNIEVLRQCVADALGEDPFRDYKQLARELLHGDAGEPSPPSVNACFPMSTAYGF</sequence>
<reference evidence="1 2" key="1">
    <citation type="journal article" date="2019" name="Microbiol. Resour. Announc.">
        <title>Complete Genome Sequence of Halomonas sulfidaeris Strain Esulfide1 Isolated from a Metal Sulfide Rock at a Depth of 2,200 Meters, Obtained Using Nanopore Sequencing.</title>
        <authorList>
            <person name="Saito M."/>
            <person name="Nishigata A."/>
            <person name="Galipon J."/>
            <person name="Arakawa K."/>
        </authorList>
    </citation>
    <scope>NUCLEOTIDE SEQUENCE [LARGE SCALE GENOMIC DNA]</scope>
    <source>
        <strain evidence="1 2">ATCC BAA-803</strain>
    </source>
</reference>
<accession>A0A455UJK5</accession>
<dbReference type="Proteomes" id="UP000320231">
    <property type="component" value="Chromosome"/>
</dbReference>
<protein>
    <submittedName>
        <fullName evidence="1">Uncharacterized protein</fullName>
    </submittedName>
</protein>
<dbReference type="EMBL" id="AP019514">
    <property type="protein sequence ID" value="BBI64419.1"/>
    <property type="molecule type" value="Genomic_DNA"/>
</dbReference>
<name>A0A455UJK5_9GAMM</name>
<organism evidence="1 2">
    <name type="scientific">Vreelandella sulfidaeris</name>
    <dbReference type="NCBI Taxonomy" id="115553"/>
    <lineage>
        <taxon>Bacteria</taxon>
        <taxon>Pseudomonadati</taxon>
        <taxon>Pseudomonadota</taxon>
        <taxon>Gammaproteobacteria</taxon>
        <taxon>Oceanospirillales</taxon>
        <taxon>Halomonadaceae</taxon>
        <taxon>Vreelandella</taxon>
    </lineage>
</organism>